<organism evidence="9 10">
    <name type="scientific">Cellulomonas marina</name>
    <dbReference type="NCBI Taxonomy" id="988821"/>
    <lineage>
        <taxon>Bacteria</taxon>
        <taxon>Bacillati</taxon>
        <taxon>Actinomycetota</taxon>
        <taxon>Actinomycetes</taxon>
        <taxon>Micrococcales</taxon>
        <taxon>Cellulomonadaceae</taxon>
        <taxon>Cellulomonas</taxon>
    </lineage>
</organism>
<name>A0A1I0ZKS5_9CELL</name>
<dbReference type="EMBL" id="FOKA01000011">
    <property type="protein sequence ID" value="SFB25716.1"/>
    <property type="molecule type" value="Genomic_DNA"/>
</dbReference>
<comment type="similarity">
    <text evidence="2">Belongs to the metallo-dependent hydrolases superfamily. Adenosine and AMP deaminases family.</text>
</comment>
<evidence type="ECO:0000256" key="2">
    <source>
        <dbReference type="ARBA" id="ARBA00006676"/>
    </source>
</evidence>
<dbReference type="OrthoDB" id="9779574at2"/>
<dbReference type="PANTHER" id="PTHR11409">
    <property type="entry name" value="ADENOSINE DEAMINASE"/>
    <property type="match status" value="1"/>
</dbReference>
<feature type="domain" description="Adenosine deaminase" evidence="8">
    <location>
        <begin position="13"/>
        <end position="170"/>
    </location>
</feature>
<dbReference type="Proteomes" id="UP000199012">
    <property type="component" value="Unassembled WGS sequence"/>
</dbReference>
<evidence type="ECO:0000256" key="4">
    <source>
        <dbReference type="ARBA" id="ARBA00022723"/>
    </source>
</evidence>
<evidence type="ECO:0000256" key="3">
    <source>
        <dbReference type="ARBA" id="ARBA00012784"/>
    </source>
</evidence>
<dbReference type="SUPFAM" id="SSF51556">
    <property type="entry name" value="Metallo-dependent hydrolases"/>
    <property type="match status" value="1"/>
</dbReference>
<dbReference type="GO" id="GO:0005829">
    <property type="term" value="C:cytosol"/>
    <property type="evidence" value="ECO:0007669"/>
    <property type="project" value="TreeGrafter"/>
</dbReference>
<dbReference type="GO" id="GO:0009117">
    <property type="term" value="P:nucleotide metabolic process"/>
    <property type="evidence" value="ECO:0007669"/>
    <property type="project" value="UniProtKB-KW"/>
</dbReference>
<evidence type="ECO:0000313" key="10">
    <source>
        <dbReference type="Proteomes" id="UP000199012"/>
    </source>
</evidence>
<dbReference type="FunFam" id="3.20.20.140:FF:000020">
    <property type="entry name" value="Adenosine deaminase"/>
    <property type="match status" value="1"/>
</dbReference>
<dbReference type="NCBIfam" id="NF006847">
    <property type="entry name" value="PRK09358.1-2"/>
    <property type="match status" value="1"/>
</dbReference>
<evidence type="ECO:0000256" key="6">
    <source>
        <dbReference type="ARBA" id="ARBA00022833"/>
    </source>
</evidence>
<dbReference type="GO" id="GO:0046103">
    <property type="term" value="P:inosine biosynthetic process"/>
    <property type="evidence" value="ECO:0007669"/>
    <property type="project" value="TreeGrafter"/>
</dbReference>
<protein>
    <recommendedName>
        <fullName evidence="3">adenosine deaminase</fullName>
        <ecNumber evidence="3">3.5.4.4</ecNumber>
    </recommendedName>
</protein>
<keyword evidence="10" id="KW-1185">Reference proteome</keyword>
<dbReference type="InterPro" id="IPR001365">
    <property type="entry name" value="A_deaminase_dom"/>
</dbReference>
<dbReference type="GO" id="GO:0043103">
    <property type="term" value="P:hypoxanthine salvage"/>
    <property type="evidence" value="ECO:0007669"/>
    <property type="project" value="TreeGrafter"/>
</dbReference>
<feature type="domain" description="Adenosine deaminase" evidence="8">
    <location>
        <begin position="191"/>
        <end position="368"/>
    </location>
</feature>
<dbReference type="PANTHER" id="PTHR11409:SF43">
    <property type="entry name" value="ADENOSINE DEAMINASE"/>
    <property type="match status" value="1"/>
</dbReference>
<dbReference type="RefSeq" id="WP_090033580.1">
    <property type="nucleotide sequence ID" value="NZ_BONM01000007.1"/>
</dbReference>
<dbReference type="GO" id="GO:0046872">
    <property type="term" value="F:metal ion binding"/>
    <property type="evidence" value="ECO:0007669"/>
    <property type="project" value="UniProtKB-KW"/>
</dbReference>
<dbReference type="EC" id="3.5.4.4" evidence="3"/>
<evidence type="ECO:0000256" key="1">
    <source>
        <dbReference type="ARBA" id="ARBA00001947"/>
    </source>
</evidence>
<dbReference type="STRING" id="988821.SAMN05421867_111127"/>
<keyword evidence="4" id="KW-0479">Metal-binding</keyword>
<proteinExistence type="inferred from homology"/>
<sequence>MTSSTAALLRPLPKVLLHDHLDGGLRPATVVDLCAEAGHALPTTDPDDLAAWFVAAASSGSLERYLETFAHTVAAMQTPEALRRVAREAVEDLAADGVVLAEVRYAPELHVQRGLTLDEVVAAVNAGFDEGVRAAAAAGRAIRVGALLCAMRQTRRSAEVAALAVAHRVGTGSGRDGGTGGGAGGGTGGGTGVVGLDLAGPEDGFPATDHAEAFALARSALLPVTVHAGEAAGVPSVRGALQVGALRLGHGIHVADDVTPDGRLGEVAHWVRDRGTVLETCPSSNLQTGGATSAATHPATRLRDLGFAVTVNTDNRLQSGTSLTAEMALLVDEAGWTLADLRDATVRAARASFLHDDERTRLVDTVIAPAWAAVLDPTREDVP</sequence>
<dbReference type="InterPro" id="IPR006330">
    <property type="entry name" value="Ado/ade_deaminase"/>
</dbReference>
<accession>A0A1I0ZKS5</accession>
<gene>
    <name evidence="9" type="ORF">SAMN05421867_111127</name>
</gene>
<evidence type="ECO:0000256" key="5">
    <source>
        <dbReference type="ARBA" id="ARBA00022801"/>
    </source>
</evidence>
<comment type="cofactor">
    <cofactor evidence="1">
        <name>Zn(2+)</name>
        <dbReference type="ChEBI" id="CHEBI:29105"/>
    </cofactor>
</comment>
<dbReference type="Pfam" id="PF00962">
    <property type="entry name" value="A_deaminase"/>
    <property type="match status" value="2"/>
</dbReference>
<dbReference type="GO" id="GO:0004000">
    <property type="term" value="F:adenosine deaminase activity"/>
    <property type="evidence" value="ECO:0007669"/>
    <property type="project" value="TreeGrafter"/>
</dbReference>
<dbReference type="GO" id="GO:0006154">
    <property type="term" value="P:adenosine catabolic process"/>
    <property type="evidence" value="ECO:0007669"/>
    <property type="project" value="TreeGrafter"/>
</dbReference>
<keyword evidence="7" id="KW-0546">Nucleotide metabolism</keyword>
<evidence type="ECO:0000313" key="9">
    <source>
        <dbReference type="EMBL" id="SFB25716.1"/>
    </source>
</evidence>
<keyword evidence="6" id="KW-0862">Zinc</keyword>
<dbReference type="AlphaFoldDB" id="A0A1I0ZKS5"/>
<keyword evidence="5" id="KW-0378">Hydrolase</keyword>
<dbReference type="Gene3D" id="3.20.20.140">
    <property type="entry name" value="Metal-dependent hydrolases"/>
    <property type="match status" value="1"/>
</dbReference>
<evidence type="ECO:0000256" key="7">
    <source>
        <dbReference type="ARBA" id="ARBA00023080"/>
    </source>
</evidence>
<reference evidence="10" key="1">
    <citation type="submission" date="2016-10" db="EMBL/GenBank/DDBJ databases">
        <authorList>
            <person name="Varghese N."/>
            <person name="Submissions S."/>
        </authorList>
    </citation>
    <scope>NUCLEOTIDE SEQUENCE [LARGE SCALE GENOMIC DNA]</scope>
    <source>
        <strain evidence="10">CGMCC 4.6945</strain>
    </source>
</reference>
<dbReference type="InterPro" id="IPR032466">
    <property type="entry name" value="Metal_Hydrolase"/>
</dbReference>
<evidence type="ECO:0000259" key="8">
    <source>
        <dbReference type="Pfam" id="PF00962"/>
    </source>
</evidence>